<dbReference type="STRING" id="520762.AN619_28840"/>
<keyword evidence="4" id="KW-0804">Transcription</keyword>
<dbReference type="AlphaFoldDB" id="A0A140KZR7"/>
<dbReference type="InterPro" id="IPR036390">
    <property type="entry name" value="WH_DNA-bd_sf"/>
</dbReference>
<protein>
    <submittedName>
        <fullName evidence="6">HTH-type transcriptional regulator CynR</fullName>
    </submittedName>
</protein>
<dbReference type="Gene3D" id="3.40.190.290">
    <property type="match status" value="1"/>
</dbReference>
<dbReference type="PROSITE" id="PS50931">
    <property type="entry name" value="HTH_LYSR"/>
    <property type="match status" value="1"/>
</dbReference>
<dbReference type="Pfam" id="PF03466">
    <property type="entry name" value="LysR_substrate"/>
    <property type="match status" value="1"/>
</dbReference>
<gene>
    <name evidence="6" type="primary">cynR</name>
    <name evidence="6" type="ORF">AN619_28840</name>
</gene>
<dbReference type="OrthoDB" id="9778774at2"/>
<dbReference type="Pfam" id="PF00126">
    <property type="entry name" value="HTH_1"/>
    <property type="match status" value="1"/>
</dbReference>
<dbReference type="FunFam" id="1.10.10.10:FF:000001">
    <property type="entry name" value="LysR family transcriptional regulator"/>
    <property type="match status" value="1"/>
</dbReference>
<evidence type="ECO:0000256" key="1">
    <source>
        <dbReference type="ARBA" id="ARBA00009437"/>
    </source>
</evidence>
<dbReference type="PANTHER" id="PTHR30126">
    <property type="entry name" value="HTH-TYPE TRANSCRIPTIONAL REGULATOR"/>
    <property type="match status" value="1"/>
</dbReference>
<dbReference type="PATRIC" id="fig|520762.4.peg.3182"/>
<dbReference type="GO" id="GO:0000976">
    <property type="term" value="F:transcription cis-regulatory region binding"/>
    <property type="evidence" value="ECO:0007669"/>
    <property type="project" value="TreeGrafter"/>
</dbReference>
<dbReference type="RefSeq" id="WP_068557970.1">
    <property type="nucleotide sequence ID" value="NZ_LOEE01000076.1"/>
</dbReference>
<evidence type="ECO:0000256" key="4">
    <source>
        <dbReference type="ARBA" id="ARBA00023163"/>
    </source>
</evidence>
<dbReference type="SUPFAM" id="SSF53850">
    <property type="entry name" value="Periplasmic binding protein-like II"/>
    <property type="match status" value="1"/>
</dbReference>
<sequence>MDINFELYKVFYYAAKGLSFSEAAHQLYISQSAVSQSIKQLEEKLNTPLFARHGKRIRLTPEGETLFKHIEQAFYCIKSGERSIQAIQNLQQGEVRIGASDTICKYYLLPHLKEFHRRYPHIKIRITNRPSPLCIDLLRKGIIDIGIVNMLPLDFYSQMSVKPLKKIQDIFVAGEAFSHLKSKEISLKDLTSYPLLLLEKNSTTRNFFDELVKKYQIHMIPEIELDSVDLLVELTKIGLGISYVMSDAVEEELQNGELFALSIKEDIPTRDLGLITHSQIPIPVAAQKFMELLMVWAPASSPHL</sequence>
<keyword evidence="3" id="KW-0238">DNA-binding</keyword>
<reference evidence="6 7" key="1">
    <citation type="submission" date="2015-12" db="EMBL/GenBank/DDBJ databases">
        <title>Draft genome sequence of the thermoanaerobe Thermotalea metallivorans, an isolate from the runoff channel of the Great Artesian Basin, Australia.</title>
        <authorList>
            <person name="Patel B.K."/>
        </authorList>
    </citation>
    <scope>NUCLEOTIDE SEQUENCE [LARGE SCALE GENOMIC DNA]</scope>
    <source>
        <strain evidence="6 7">B2-1</strain>
    </source>
</reference>
<dbReference type="PRINTS" id="PR00039">
    <property type="entry name" value="HTHLYSR"/>
</dbReference>
<organism evidence="6 7">
    <name type="scientific">Thermotalea metallivorans</name>
    <dbReference type="NCBI Taxonomy" id="520762"/>
    <lineage>
        <taxon>Bacteria</taxon>
        <taxon>Bacillati</taxon>
        <taxon>Bacillota</taxon>
        <taxon>Clostridia</taxon>
        <taxon>Peptostreptococcales</taxon>
        <taxon>Thermotaleaceae</taxon>
        <taxon>Thermotalea</taxon>
    </lineage>
</organism>
<keyword evidence="2" id="KW-0805">Transcription regulation</keyword>
<evidence type="ECO:0000259" key="5">
    <source>
        <dbReference type="PROSITE" id="PS50931"/>
    </source>
</evidence>
<dbReference type="GO" id="GO:0003700">
    <property type="term" value="F:DNA-binding transcription factor activity"/>
    <property type="evidence" value="ECO:0007669"/>
    <property type="project" value="InterPro"/>
</dbReference>
<dbReference type="Gene3D" id="1.10.10.10">
    <property type="entry name" value="Winged helix-like DNA-binding domain superfamily/Winged helix DNA-binding domain"/>
    <property type="match status" value="1"/>
</dbReference>
<evidence type="ECO:0000256" key="2">
    <source>
        <dbReference type="ARBA" id="ARBA00023015"/>
    </source>
</evidence>
<dbReference type="InterPro" id="IPR036388">
    <property type="entry name" value="WH-like_DNA-bd_sf"/>
</dbReference>
<dbReference type="Proteomes" id="UP000070456">
    <property type="component" value="Unassembled WGS sequence"/>
</dbReference>
<dbReference type="InterPro" id="IPR005119">
    <property type="entry name" value="LysR_subst-bd"/>
</dbReference>
<name>A0A140KZR7_9FIRM</name>
<comment type="caution">
    <text evidence="6">The sequence shown here is derived from an EMBL/GenBank/DDBJ whole genome shotgun (WGS) entry which is preliminary data.</text>
</comment>
<feature type="domain" description="HTH lysR-type" evidence="5">
    <location>
        <begin position="3"/>
        <end position="60"/>
    </location>
</feature>
<comment type="similarity">
    <text evidence="1">Belongs to the LysR transcriptional regulatory family.</text>
</comment>
<dbReference type="InterPro" id="IPR000847">
    <property type="entry name" value="LysR_HTH_N"/>
</dbReference>
<evidence type="ECO:0000256" key="3">
    <source>
        <dbReference type="ARBA" id="ARBA00023125"/>
    </source>
</evidence>
<evidence type="ECO:0000313" key="7">
    <source>
        <dbReference type="Proteomes" id="UP000070456"/>
    </source>
</evidence>
<dbReference type="EMBL" id="LOEE01000076">
    <property type="protein sequence ID" value="KXG73792.1"/>
    <property type="molecule type" value="Genomic_DNA"/>
</dbReference>
<dbReference type="SUPFAM" id="SSF46785">
    <property type="entry name" value="Winged helix' DNA-binding domain"/>
    <property type="match status" value="1"/>
</dbReference>
<proteinExistence type="inferred from homology"/>
<dbReference type="PANTHER" id="PTHR30126:SF64">
    <property type="entry name" value="HTH-TYPE TRANSCRIPTIONAL REGULATOR CITR"/>
    <property type="match status" value="1"/>
</dbReference>
<evidence type="ECO:0000313" key="6">
    <source>
        <dbReference type="EMBL" id="KXG73792.1"/>
    </source>
</evidence>
<accession>A0A140KZR7</accession>
<keyword evidence="7" id="KW-1185">Reference proteome</keyword>
<dbReference type="CDD" id="cd05466">
    <property type="entry name" value="PBP2_LTTR_substrate"/>
    <property type="match status" value="1"/>
</dbReference>